<keyword evidence="1" id="KW-0472">Membrane</keyword>
<proteinExistence type="predicted"/>
<feature type="transmembrane region" description="Helical" evidence="1">
    <location>
        <begin position="12"/>
        <end position="32"/>
    </location>
</feature>
<accession>A0A2P2E250</accession>
<gene>
    <name evidence="3" type="ORF">LPTSP4_25030</name>
</gene>
<reference evidence="3 4" key="1">
    <citation type="submission" date="2018-02" db="EMBL/GenBank/DDBJ databases">
        <title>Novel Leptospira species isolated from soil and water in Japan.</title>
        <authorList>
            <person name="Nakao R."/>
            <person name="Masuzawa T."/>
        </authorList>
    </citation>
    <scope>NUCLEOTIDE SEQUENCE [LARGE SCALE GENOMIC DNA]</scope>
    <source>
        <strain evidence="3 4">YH101</strain>
    </source>
</reference>
<dbReference type="OrthoDB" id="331089at2"/>
<keyword evidence="4" id="KW-1185">Reference proteome</keyword>
<evidence type="ECO:0000313" key="3">
    <source>
        <dbReference type="EMBL" id="GBF50972.1"/>
    </source>
</evidence>
<feature type="transmembrane region" description="Helical" evidence="1">
    <location>
        <begin position="127"/>
        <end position="145"/>
    </location>
</feature>
<dbReference type="Proteomes" id="UP000245133">
    <property type="component" value="Unassembled WGS sequence"/>
</dbReference>
<evidence type="ECO:0000259" key="2">
    <source>
        <dbReference type="Pfam" id="PF12158"/>
    </source>
</evidence>
<dbReference type="Pfam" id="PF12158">
    <property type="entry name" value="DUF3592"/>
    <property type="match status" value="1"/>
</dbReference>
<dbReference type="AlphaFoldDB" id="A0A2P2E250"/>
<comment type="caution">
    <text evidence="3">The sequence shown here is derived from an EMBL/GenBank/DDBJ whole genome shotgun (WGS) entry which is preliminary data.</text>
</comment>
<keyword evidence="1" id="KW-1133">Transmembrane helix</keyword>
<dbReference type="RefSeq" id="WP_108977217.1">
    <property type="nucleotide sequence ID" value="NZ_BFBB01000008.1"/>
</dbReference>
<evidence type="ECO:0000256" key="1">
    <source>
        <dbReference type="SAM" id="Phobius"/>
    </source>
</evidence>
<feature type="domain" description="DUF3592" evidence="2">
    <location>
        <begin position="38"/>
        <end position="117"/>
    </location>
</feature>
<name>A0A2P2E250_9LEPT</name>
<dbReference type="EMBL" id="BFBB01000008">
    <property type="protein sequence ID" value="GBF50972.1"/>
    <property type="molecule type" value="Genomic_DNA"/>
</dbReference>
<protein>
    <recommendedName>
        <fullName evidence="2">DUF3592 domain-containing protein</fullName>
    </recommendedName>
</protein>
<keyword evidence="1" id="KW-0812">Transmembrane</keyword>
<organism evidence="3 4">
    <name type="scientific">Leptospira ryugenii</name>
    <dbReference type="NCBI Taxonomy" id="1917863"/>
    <lineage>
        <taxon>Bacteria</taxon>
        <taxon>Pseudomonadati</taxon>
        <taxon>Spirochaetota</taxon>
        <taxon>Spirochaetia</taxon>
        <taxon>Leptospirales</taxon>
        <taxon>Leptospiraceae</taxon>
        <taxon>Leptospira</taxon>
    </lineage>
</organism>
<evidence type="ECO:0000313" key="4">
    <source>
        <dbReference type="Proteomes" id="UP000245133"/>
    </source>
</evidence>
<dbReference type="InterPro" id="IPR021994">
    <property type="entry name" value="DUF3592"/>
</dbReference>
<sequence>MKTKIIKRIIQFYAIYLFLSSAFTVISNINIIRTGSKTMGKVTSSYKEFDYSTQTSNKRYGTSHYIHRPIIQYIVNGETYEINGKILGEMGSEYQLNQSVPLIYLANNPSYGRIDSFLEFWSEPLKMGLYSIIVFLIGTYLGEIFDTIKKKLSQFFPRNFTL</sequence>